<name>A0A1Q5SZ02_9EURO</name>
<protein>
    <submittedName>
        <fullName evidence="1">Uncharacterized protein</fullName>
    </submittedName>
</protein>
<gene>
    <name evidence="1" type="ORF">PENSUB_12312</name>
</gene>
<organism evidence="1 2">
    <name type="scientific">Penicillium subrubescens</name>
    <dbReference type="NCBI Taxonomy" id="1316194"/>
    <lineage>
        <taxon>Eukaryota</taxon>
        <taxon>Fungi</taxon>
        <taxon>Dikarya</taxon>
        <taxon>Ascomycota</taxon>
        <taxon>Pezizomycotina</taxon>
        <taxon>Eurotiomycetes</taxon>
        <taxon>Eurotiomycetidae</taxon>
        <taxon>Eurotiales</taxon>
        <taxon>Aspergillaceae</taxon>
        <taxon>Penicillium</taxon>
    </lineage>
</organism>
<evidence type="ECO:0000313" key="1">
    <source>
        <dbReference type="EMBL" id="OKO93249.1"/>
    </source>
</evidence>
<evidence type="ECO:0000313" key="2">
    <source>
        <dbReference type="Proteomes" id="UP000186955"/>
    </source>
</evidence>
<proteinExistence type="predicted"/>
<keyword evidence="2" id="KW-1185">Reference proteome</keyword>
<sequence length="91" mass="9835">MSIVSLGDDFESDKALLQHLSDSPINHYVPDQDPGASAYTGSNRQYSSNLKLGYLGVVGPKRWIIADDALDVDWHFCVFSTTSGTGIDDAA</sequence>
<dbReference type="EMBL" id="MNBE01000725">
    <property type="protein sequence ID" value="OKO93249.1"/>
    <property type="molecule type" value="Genomic_DNA"/>
</dbReference>
<dbReference type="AlphaFoldDB" id="A0A1Q5SZ02"/>
<comment type="caution">
    <text evidence="1">The sequence shown here is derived from an EMBL/GenBank/DDBJ whole genome shotgun (WGS) entry which is preliminary data.</text>
</comment>
<dbReference type="Proteomes" id="UP000186955">
    <property type="component" value="Unassembled WGS sequence"/>
</dbReference>
<accession>A0A1Q5SZ02</accession>
<reference evidence="1 2" key="1">
    <citation type="submission" date="2016-10" db="EMBL/GenBank/DDBJ databases">
        <title>Genome sequence of the ascomycete fungus Penicillium subrubescens.</title>
        <authorList>
            <person name="De Vries R.P."/>
            <person name="Peng M."/>
            <person name="Dilokpimol A."/>
            <person name="Hilden K."/>
            <person name="Makela M.R."/>
            <person name="Grigoriev I."/>
            <person name="Riley R."/>
            <person name="Granchi Z."/>
        </authorList>
    </citation>
    <scope>NUCLEOTIDE SEQUENCE [LARGE SCALE GENOMIC DNA]</scope>
    <source>
        <strain evidence="1 2">CBS 132785</strain>
    </source>
</reference>